<dbReference type="AlphaFoldDB" id="A0A5E4W212"/>
<dbReference type="EMBL" id="CABPSJ010000004">
    <property type="protein sequence ID" value="VVE18193.1"/>
    <property type="molecule type" value="Genomic_DNA"/>
</dbReference>
<organism evidence="2 3">
    <name type="scientific">Pandoraea communis</name>
    <dbReference type="NCBI Taxonomy" id="2508297"/>
    <lineage>
        <taxon>Bacteria</taxon>
        <taxon>Pseudomonadati</taxon>
        <taxon>Pseudomonadota</taxon>
        <taxon>Betaproteobacteria</taxon>
        <taxon>Burkholderiales</taxon>
        <taxon>Burkholderiaceae</taxon>
        <taxon>Pandoraea</taxon>
    </lineage>
</organism>
<dbReference type="Gene3D" id="3.40.190.290">
    <property type="match status" value="1"/>
</dbReference>
<protein>
    <submittedName>
        <fullName evidence="2">LysR family transcriptional regulator</fullName>
    </submittedName>
</protein>
<name>A0A5E4W212_9BURK</name>
<dbReference type="Pfam" id="PF03466">
    <property type="entry name" value="LysR_substrate"/>
    <property type="match status" value="1"/>
</dbReference>
<gene>
    <name evidence="2" type="ORF">PCO31110_03021</name>
</gene>
<evidence type="ECO:0000259" key="1">
    <source>
        <dbReference type="Pfam" id="PF03466"/>
    </source>
</evidence>
<sequence>MQCHEDDPEVDIHLVEVPLSQQIKGLHDDLYDLGFAQSDEAGDSLLAELAWSDPLVGAVPARPPLLTHKRIPLEEVLRYPLVMCDPHI</sequence>
<proteinExistence type="predicted"/>
<evidence type="ECO:0000313" key="2">
    <source>
        <dbReference type="EMBL" id="VVE18193.1"/>
    </source>
</evidence>
<dbReference type="Proteomes" id="UP000337189">
    <property type="component" value="Unassembled WGS sequence"/>
</dbReference>
<reference evidence="2 3" key="1">
    <citation type="submission" date="2019-08" db="EMBL/GenBank/DDBJ databases">
        <authorList>
            <person name="Peeters C."/>
        </authorList>
    </citation>
    <scope>NUCLEOTIDE SEQUENCE [LARGE SCALE GENOMIC DNA]</scope>
    <source>
        <strain evidence="2 3">LMG 31110</strain>
    </source>
</reference>
<dbReference type="SUPFAM" id="SSF53850">
    <property type="entry name" value="Periplasmic binding protein-like II"/>
    <property type="match status" value="1"/>
</dbReference>
<feature type="domain" description="LysR substrate-binding" evidence="1">
    <location>
        <begin position="3"/>
        <end position="85"/>
    </location>
</feature>
<accession>A0A5E4W212</accession>
<dbReference type="InterPro" id="IPR005119">
    <property type="entry name" value="LysR_subst-bd"/>
</dbReference>
<evidence type="ECO:0000313" key="3">
    <source>
        <dbReference type="Proteomes" id="UP000337189"/>
    </source>
</evidence>